<comment type="caution">
    <text evidence="1">The sequence shown here is derived from an EMBL/GenBank/DDBJ whole genome shotgun (WGS) entry which is preliminary data.</text>
</comment>
<dbReference type="Proteomes" id="UP001525961">
    <property type="component" value="Unassembled WGS sequence"/>
</dbReference>
<organism evidence="1 2">
    <name type="scientific">Laspinema olomoucense D3b</name>
    <dbReference type="NCBI Taxonomy" id="2953688"/>
    <lineage>
        <taxon>Bacteria</taxon>
        <taxon>Bacillati</taxon>
        <taxon>Cyanobacteriota</taxon>
        <taxon>Cyanophyceae</taxon>
        <taxon>Oscillatoriophycideae</taxon>
        <taxon>Oscillatoriales</taxon>
        <taxon>Laspinemataceae</taxon>
        <taxon>Laspinema</taxon>
        <taxon>Laspinema olomoucense</taxon>
    </lineage>
</organism>
<gene>
    <name evidence="1" type="ORF">NG792_00450</name>
</gene>
<protein>
    <submittedName>
        <fullName evidence="1">Uncharacterized protein</fullName>
    </submittedName>
</protein>
<reference evidence="1 2" key="1">
    <citation type="journal article" date="2022" name="Front. Microbiol.">
        <title>High genomic differentiation and limited gene flow indicate recent cryptic speciation within the genus Laspinema (cyanobacteria).</title>
        <authorList>
            <person name="Stanojkovic A."/>
            <person name="Skoupy S."/>
            <person name="Skaloud P."/>
            <person name="Dvorak P."/>
        </authorList>
    </citation>
    <scope>NUCLEOTIDE SEQUENCE [LARGE SCALE GENOMIC DNA]</scope>
    <source>
        <strain evidence="1 2">D3b</strain>
    </source>
</reference>
<proteinExistence type="predicted"/>
<evidence type="ECO:0000313" key="2">
    <source>
        <dbReference type="Proteomes" id="UP001525961"/>
    </source>
</evidence>
<accession>A0ABT2N467</accession>
<dbReference type="EMBL" id="JAMXFA010000001">
    <property type="protein sequence ID" value="MCT7976190.1"/>
    <property type="molecule type" value="Genomic_DNA"/>
</dbReference>
<name>A0ABT2N467_9CYAN</name>
<evidence type="ECO:0000313" key="1">
    <source>
        <dbReference type="EMBL" id="MCT7976190.1"/>
    </source>
</evidence>
<sequence>MTPPDWMERMVIFRLNSNALECDWPQFNIFPATQTSDSGRSHQGIGIGQG</sequence>
<dbReference type="RefSeq" id="WP_261234082.1">
    <property type="nucleotide sequence ID" value="NZ_JAMXFA010000001.1"/>
</dbReference>
<keyword evidence="2" id="KW-1185">Reference proteome</keyword>